<dbReference type="AlphaFoldDB" id="A0A1H6F912"/>
<protein>
    <submittedName>
        <fullName evidence="1">Uncharacterized protein</fullName>
    </submittedName>
</protein>
<gene>
    <name evidence="1" type="ORF">MBHS_01339</name>
</gene>
<name>A0A1H6F912_9GAMM</name>
<evidence type="ECO:0000313" key="1">
    <source>
        <dbReference type="EMBL" id="SEH05485.1"/>
    </source>
</evidence>
<dbReference type="EMBL" id="FMSV02000285">
    <property type="protein sequence ID" value="SEH05485.1"/>
    <property type="molecule type" value="Genomic_DNA"/>
</dbReference>
<sequence length="81" mass="9331">MNHSMHKVKLVIPSLGTKSSFSYLTKSIAFVLFLLVSQKINSNNIPVSKKALFETFRSEDLNPHHLHFTHCHSHIANFHFE</sequence>
<dbReference type="Proteomes" id="UP000236724">
    <property type="component" value="Unassembled WGS sequence"/>
</dbReference>
<accession>A0A1H6F912</accession>
<reference evidence="1 2" key="1">
    <citation type="submission" date="2016-10" db="EMBL/GenBank/DDBJ databases">
        <authorList>
            <person name="de Groot N.N."/>
        </authorList>
    </citation>
    <scope>NUCLEOTIDE SEQUENCE [LARGE SCALE GENOMIC DNA]</scope>
    <source>
        <strain evidence="1">MBHS1</strain>
    </source>
</reference>
<evidence type="ECO:0000313" key="2">
    <source>
        <dbReference type="Proteomes" id="UP000236724"/>
    </source>
</evidence>
<keyword evidence="2" id="KW-1185">Reference proteome</keyword>
<proteinExistence type="predicted"/>
<organism evidence="1 2">
    <name type="scientific">Candidatus Venteria ishoeyi</name>
    <dbReference type="NCBI Taxonomy" id="1899563"/>
    <lineage>
        <taxon>Bacteria</taxon>
        <taxon>Pseudomonadati</taxon>
        <taxon>Pseudomonadota</taxon>
        <taxon>Gammaproteobacteria</taxon>
        <taxon>Thiotrichales</taxon>
        <taxon>Thiotrichaceae</taxon>
        <taxon>Venteria</taxon>
    </lineage>
</organism>